<sequence>MMRYALIVIVLVSVFFIAGCNLISPDPAAVMPVEMPHAYVHQVDTATPRAGEENPAGGWWLAFGVDELSELIQTGLGANHDLKVLKAQADQALADVKSEQSNVGPTLDYSLEGERNYSQFKAPGQSSSSDHDHSYSASLIAGYTLDLWGKNRADVNASELEYLAALQDLEDGALTLSTDIADTWVDIVSVRTRIQVLTRQIEANRMTLKLQELRFINGMATALEVSQQRQALAQVLSAMPLLEKEEKQLVNAMGLSLGQTPGMPVAVSTIDLPQTFLVPQPGIPADLLENRADIRAARMRLEAAALDVEAAKADLLPELTLSASAVFSSGTLDLLFQNWVLSLGAALAGPLLDGGERKAEIERTRAVVREEVNTYAKIVANAIREVEDALVAIDRQKAYISLLEQELSAVKVTLQDARVQYLNGQSSYLNYLSAWASMELLERQLVSEQATYVKERIALYKVTGRQGSFFNAVPAQHNNTGAK</sequence>
<dbReference type="PROSITE" id="PS51257">
    <property type="entry name" value="PROKAR_LIPOPROTEIN"/>
    <property type="match status" value="1"/>
</dbReference>
<dbReference type="Pfam" id="PF02321">
    <property type="entry name" value="OEP"/>
    <property type="match status" value="2"/>
</dbReference>
<evidence type="ECO:0000256" key="2">
    <source>
        <dbReference type="RuleBase" id="RU362097"/>
    </source>
</evidence>
<dbReference type="Proteomes" id="UP000248798">
    <property type="component" value="Unassembled WGS sequence"/>
</dbReference>
<proteinExistence type="inferred from homology"/>
<dbReference type="RefSeq" id="WP_111956481.1">
    <property type="nucleotide sequence ID" value="NZ_CP036313.1"/>
</dbReference>
<evidence type="ECO:0000313" key="3">
    <source>
        <dbReference type="EMBL" id="QBH12328.1"/>
    </source>
</evidence>
<dbReference type="Gene3D" id="2.20.200.10">
    <property type="entry name" value="Outer membrane efflux proteins (OEP)"/>
    <property type="match status" value="1"/>
</dbReference>
<dbReference type="EMBL" id="QLNI01000019">
    <property type="protein sequence ID" value="RAM02071.1"/>
    <property type="molecule type" value="Genomic_DNA"/>
</dbReference>
<keyword evidence="2" id="KW-0449">Lipoprotein</keyword>
<comment type="similarity">
    <text evidence="1 2">Belongs to the outer membrane factor (OMF) (TC 1.B.17) family.</text>
</comment>
<keyword evidence="2" id="KW-0564">Palmitate</keyword>
<dbReference type="SUPFAM" id="SSF56954">
    <property type="entry name" value="Outer membrane efflux proteins (OEP)"/>
    <property type="match status" value="1"/>
</dbReference>
<name>A0A328FBQ7_9BACT</name>
<gene>
    <name evidence="4" type="ORF">DO021_10685</name>
    <name evidence="3" type="ORF">EYB58_05010</name>
</gene>
<keyword evidence="2" id="KW-1134">Transmembrane beta strand</keyword>
<dbReference type="InterPro" id="IPR010131">
    <property type="entry name" value="MdtP/NodT-like"/>
</dbReference>
<keyword evidence="6" id="KW-1185">Reference proteome</keyword>
<dbReference type="InterPro" id="IPR003423">
    <property type="entry name" value="OMP_efflux"/>
</dbReference>
<evidence type="ECO:0000313" key="6">
    <source>
        <dbReference type="Proteomes" id="UP000293902"/>
    </source>
</evidence>
<keyword evidence="2" id="KW-0812">Transmembrane</keyword>
<dbReference type="GO" id="GO:0005886">
    <property type="term" value="C:plasma membrane"/>
    <property type="evidence" value="ECO:0007669"/>
    <property type="project" value="UniProtKB-SubCell"/>
</dbReference>
<reference evidence="3 6" key="2">
    <citation type="submission" date="2019-02" db="EMBL/GenBank/DDBJ databases">
        <title>Complete genome sequence of Desulfobacter hydrogenophilus AcRS1.</title>
        <authorList>
            <person name="Marietou A."/>
            <person name="Lund M.B."/>
            <person name="Marshall I.P.G."/>
            <person name="Schreiber L."/>
            <person name="Jorgensen B."/>
        </authorList>
    </citation>
    <scope>NUCLEOTIDE SEQUENCE [LARGE SCALE GENOMIC DNA]</scope>
    <source>
        <strain evidence="3 6">AcRS1</strain>
    </source>
</reference>
<dbReference type="NCBIfam" id="TIGR01845">
    <property type="entry name" value="outer_NodT"/>
    <property type="match status" value="1"/>
</dbReference>
<dbReference type="OrthoDB" id="9770517at2"/>
<evidence type="ECO:0000256" key="1">
    <source>
        <dbReference type="ARBA" id="ARBA00007613"/>
    </source>
</evidence>
<comment type="subcellular location">
    <subcellularLocation>
        <location evidence="2">Cell membrane</location>
        <topology evidence="2">Lipid-anchor</topology>
    </subcellularLocation>
</comment>
<accession>A0A328FBQ7</accession>
<dbReference type="PANTHER" id="PTHR30203">
    <property type="entry name" value="OUTER MEMBRANE CATION EFFLUX PROTEIN"/>
    <property type="match status" value="1"/>
</dbReference>
<dbReference type="AlphaFoldDB" id="A0A328FBQ7"/>
<evidence type="ECO:0000313" key="5">
    <source>
        <dbReference type="Proteomes" id="UP000248798"/>
    </source>
</evidence>
<dbReference type="Gene3D" id="1.20.1600.10">
    <property type="entry name" value="Outer membrane efflux proteins (OEP)"/>
    <property type="match status" value="1"/>
</dbReference>
<keyword evidence="2" id="KW-0472">Membrane</keyword>
<reference evidence="4 5" key="1">
    <citation type="submission" date="2018-06" db="EMBL/GenBank/DDBJ databases">
        <title>Complete Genome Sequence of Desulfobacter hydrogenophilus (DSM3380).</title>
        <authorList>
            <person name="Marietou A."/>
            <person name="Schreiber L."/>
            <person name="Marshall I."/>
            <person name="Jorgensen B."/>
        </authorList>
    </citation>
    <scope>NUCLEOTIDE SEQUENCE [LARGE SCALE GENOMIC DNA]</scope>
    <source>
        <strain evidence="4 5">DSM 3380</strain>
    </source>
</reference>
<protein>
    <submittedName>
        <fullName evidence="3">Efflux transporter outer membrane subunit</fullName>
    </submittedName>
    <submittedName>
        <fullName evidence="4">NodT protein</fullName>
    </submittedName>
</protein>
<dbReference type="Proteomes" id="UP000293902">
    <property type="component" value="Chromosome"/>
</dbReference>
<dbReference type="GO" id="GO:0015562">
    <property type="term" value="F:efflux transmembrane transporter activity"/>
    <property type="evidence" value="ECO:0007669"/>
    <property type="project" value="InterPro"/>
</dbReference>
<evidence type="ECO:0000313" key="4">
    <source>
        <dbReference type="EMBL" id="RAM02071.1"/>
    </source>
</evidence>
<organism evidence="4 5">
    <name type="scientific">Desulfobacter hydrogenophilus</name>
    <dbReference type="NCBI Taxonomy" id="2291"/>
    <lineage>
        <taxon>Bacteria</taxon>
        <taxon>Pseudomonadati</taxon>
        <taxon>Thermodesulfobacteriota</taxon>
        <taxon>Desulfobacteria</taxon>
        <taxon>Desulfobacterales</taxon>
        <taxon>Desulfobacteraceae</taxon>
        <taxon>Desulfobacter</taxon>
    </lineage>
</organism>
<dbReference type="EMBL" id="CP036313">
    <property type="protein sequence ID" value="QBH12328.1"/>
    <property type="molecule type" value="Genomic_DNA"/>
</dbReference>
<dbReference type="PANTHER" id="PTHR30203:SF33">
    <property type="entry name" value="BLR4455 PROTEIN"/>
    <property type="match status" value="1"/>
</dbReference>